<keyword evidence="3" id="KW-1185">Reference proteome</keyword>
<protein>
    <submittedName>
        <fullName evidence="2">Uncharacterized protein</fullName>
    </submittedName>
</protein>
<feature type="compositionally biased region" description="Low complexity" evidence="1">
    <location>
        <begin position="1"/>
        <end position="10"/>
    </location>
</feature>
<dbReference type="PRINTS" id="PR00049">
    <property type="entry name" value="WILMSTUMOUR"/>
</dbReference>
<feature type="compositionally biased region" description="Low complexity" evidence="1">
    <location>
        <begin position="29"/>
        <end position="55"/>
    </location>
</feature>
<evidence type="ECO:0000313" key="3">
    <source>
        <dbReference type="Proteomes" id="UP001314169"/>
    </source>
</evidence>
<evidence type="ECO:0000256" key="1">
    <source>
        <dbReference type="SAM" id="MobiDB-lite"/>
    </source>
</evidence>
<gene>
    <name evidence="2" type="ORF">MPIPNATIZW_LOCUS7042</name>
</gene>
<dbReference type="Proteomes" id="UP001314169">
    <property type="component" value="Chromosome 17"/>
</dbReference>
<proteinExistence type="predicted"/>
<feature type="compositionally biased region" description="Pro residues" evidence="1">
    <location>
        <begin position="56"/>
        <end position="69"/>
    </location>
</feature>
<feature type="region of interest" description="Disordered" evidence="1">
    <location>
        <begin position="1"/>
        <end position="84"/>
    </location>
</feature>
<feature type="compositionally biased region" description="Pro residues" evidence="1">
    <location>
        <begin position="11"/>
        <end position="28"/>
    </location>
</feature>
<reference evidence="2" key="1">
    <citation type="submission" date="2023-12" db="EMBL/GenBank/DDBJ databases">
        <authorList>
            <person name="Brown T."/>
        </authorList>
    </citation>
    <scope>NUCLEOTIDE SEQUENCE</scope>
</reference>
<dbReference type="EMBL" id="OY882874">
    <property type="protein sequence ID" value="CAK6438736.1"/>
    <property type="molecule type" value="Genomic_DNA"/>
</dbReference>
<evidence type="ECO:0000313" key="2">
    <source>
        <dbReference type="EMBL" id="CAK6438736.1"/>
    </source>
</evidence>
<name>A0ABN9ZK97_PIPNA</name>
<accession>A0ABN9ZK97</accession>
<organism evidence="2 3">
    <name type="scientific">Pipistrellus nathusii</name>
    <name type="common">Nathusius' pipistrelle</name>
    <dbReference type="NCBI Taxonomy" id="59473"/>
    <lineage>
        <taxon>Eukaryota</taxon>
        <taxon>Metazoa</taxon>
        <taxon>Chordata</taxon>
        <taxon>Craniata</taxon>
        <taxon>Vertebrata</taxon>
        <taxon>Euteleostomi</taxon>
        <taxon>Mammalia</taxon>
        <taxon>Eutheria</taxon>
        <taxon>Laurasiatheria</taxon>
        <taxon>Chiroptera</taxon>
        <taxon>Yangochiroptera</taxon>
        <taxon>Vespertilionidae</taxon>
        <taxon>Pipistrellus</taxon>
    </lineage>
</organism>
<sequence>MGLKCPRLAAPLPPGARRSPPPPPPPPGCLSLSGSSGSASGRLSSSPSLSASSGPSTPPAPNPPPPPRFQPYHGLWGAPAPQAHFSPRPRTACWLSAAARRLPAPQAAAGAAGPAARAHAWRPFLQAAPRF</sequence>